<evidence type="ECO:0000313" key="15">
    <source>
        <dbReference type="EMBL" id="CAL5133511.1"/>
    </source>
</evidence>
<comment type="similarity">
    <text evidence="10">Belongs to the paired homeobox family. Unc-4 subfamily.</text>
</comment>
<dbReference type="FunFam" id="1.10.10.60:FF:000679">
    <property type="entry name" value="Homeobox protein aristaless"/>
    <property type="match status" value="1"/>
</dbReference>
<feature type="domain" description="Homeobox" evidence="14">
    <location>
        <begin position="192"/>
        <end position="252"/>
    </location>
</feature>
<keyword evidence="8" id="KW-0804">Transcription</keyword>
<dbReference type="AlphaFoldDB" id="A0AAV2TBL1"/>
<evidence type="ECO:0000256" key="11">
    <source>
        <dbReference type="PROSITE-ProRule" id="PRU00108"/>
    </source>
</evidence>
<dbReference type="PROSITE" id="PS00027">
    <property type="entry name" value="HOMEOBOX_1"/>
    <property type="match status" value="1"/>
</dbReference>
<dbReference type="SUPFAM" id="SSF46689">
    <property type="entry name" value="Homeodomain-like"/>
    <property type="match status" value="1"/>
</dbReference>
<comment type="caution">
    <text evidence="15">The sequence shown here is derived from an EMBL/GenBank/DDBJ whole genome shotgun (WGS) entry which is preliminary data.</text>
</comment>
<organism evidence="15 16">
    <name type="scientific">Calicophoron daubneyi</name>
    <name type="common">Rumen fluke</name>
    <name type="synonym">Paramphistomum daubneyi</name>
    <dbReference type="NCBI Taxonomy" id="300641"/>
    <lineage>
        <taxon>Eukaryota</taxon>
        <taxon>Metazoa</taxon>
        <taxon>Spiralia</taxon>
        <taxon>Lophotrochozoa</taxon>
        <taxon>Platyhelminthes</taxon>
        <taxon>Trematoda</taxon>
        <taxon>Digenea</taxon>
        <taxon>Plagiorchiida</taxon>
        <taxon>Pronocephalata</taxon>
        <taxon>Paramphistomoidea</taxon>
        <taxon>Paramphistomidae</taxon>
        <taxon>Calicophoron</taxon>
    </lineage>
</organism>
<evidence type="ECO:0000256" key="4">
    <source>
        <dbReference type="ARBA" id="ARBA00022902"/>
    </source>
</evidence>
<dbReference type="GO" id="GO:1990837">
    <property type="term" value="F:sequence-specific double-stranded DNA binding"/>
    <property type="evidence" value="ECO:0007669"/>
    <property type="project" value="TreeGrafter"/>
</dbReference>
<dbReference type="GO" id="GO:0000981">
    <property type="term" value="F:DNA-binding transcription factor activity, RNA polymerase II-specific"/>
    <property type="evidence" value="ECO:0007669"/>
    <property type="project" value="InterPro"/>
</dbReference>
<sequence>MADRAPFQKTKIFQDVVQTSPISVPPVSNLCSYDAQQAERTHKMRELSAHIMHKLWIDLMLHSFREDSAGGPTLVRPYRLCNGGKREDTDVGRGNGNTQMEVSGEFGHADKHPSGEYQKNILKDEPSLGCPCDKHYGYVSNMLISQQRNDSSLDSDNSMEGKQNGSTESIEDRVTNSETRASMLESAEQNEGKRRRTRTNFSGQQLTELELVFRVSHYPSMCVRDELAQRLNLPESRIQVWFQNRRAKWRKRENTRKGPGRPAHNAQPLTCSGDPIDPKELVQRELHRLERRRMKILRKQQLLDGKNASPQTASAAASTSTMIRNEVAESSTLKVYESFPWLPSGRLTKPDVPKDDQTKEQVAKKICSQESSGHTLSAVSQTPTQLFSEKRVSKLIAWNSASDSEAAYTKVNGDQLHRTKTSSKKLQDSQNPSYCDNRGDKDDAVMDPAKVRVNSASSNPEVISLFTIDTLLSPGTGTSSRT</sequence>
<dbReference type="CDD" id="cd00086">
    <property type="entry name" value="homeodomain"/>
    <property type="match status" value="1"/>
</dbReference>
<feature type="DNA-binding region" description="Homeobox" evidence="11">
    <location>
        <begin position="194"/>
        <end position="253"/>
    </location>
</feature>
<dbReference type="PROSITE" id="PS50071">
    <property type="entry name" value="HOMEOBOX_2"/>
    <property type="match status" value="1"/>
</dbReference>
<dbReference type="GO" id="GO:0005634">
    <property type="term" value="C:nucleus"/>
    <property type="evidence" value="ECO:0007669"/>
    <property type="project" value="UniProtKB-SubCell"/>
</dbReference>
<feature type="region of interest" description="Disordered" evidence="13">
    <location>
        <begin position="344"/>
        <end position="363"/>
    </location>
</feature>
<keyword evidence="6 11" id="KW-0238">DNA-binding</keyword>
<evidence type="ECO:0000256" key="8">
    <source>
        <dbReference type="ARBA" id="ARBA00023163"/>
    </source>
</evidence>
<feature type="compositionally biased region" description="Polar residues" evidence="13">
    <location>
        <begin position="148"/>
        <end position="168"/>
    </location>
</feature>
<protein>
    <recommendedName>
        <fullName evidence="14">Homeobox domain-containing protein</fullName>
    </recommendedName>
</protein>
<gene>
    <name evidence="15" type="ORF">CDAUBV1_LOCUS6740</name>
</gene>
<dbReference type="EMBL" id="CAXLJL010000156">
    <property type="protein sequence ID" value="CAL5133511.1"/>
    <property type="molecule type" value="Genomic_DNA"/>
</dbReference>
<dbReference type="InterPro" id="IPR017970">
    <property type="entry name" value="Homeobox_CS"/>
</dbReference>
<comment type="subcellular location">
    <subcellularLocation>
        <location evidence="1 11 12">Nucleus</location>
    </subcellularLocation>
</comment>
<evidence type="ECO:0000256" key="1">
    <source>
        <dbReference type="ARBA" id="ARBA00004123"/>
    </source>
</evidence>
<feature type="region of interest" description="Disordered" evidence="13">
    <location>
        <begin position="148"/>
        <end position="201"/>
    </location>
</feature>
<evidence type="ECO:0000256" key="12">
    <source>
        <dbReference type="RuleBase" id="RU000682"/>
    </source>
</evidence>
<evidence type="ECO:0000256" key="9">
    <source>
        <dbReference type="ARBA" id="ARBA00023242"/>
    </source>
</evidence>
<keyword evidence="2" id="KW-0217">Developmental protein</keyword>
<evidence type="ECO:0000256" key="6">
    <source>
        <dbReference type="ARBA" id="ARBA00023125"/>
    </source>
</evidence>
<dbReference type="PANTHER" id="PTHR46799:SF1">
    <property type="entry name" value="HOMEOBOX PROTEIN UNC-4 HOMOLOG"/>
    <property type="match status" value="1"/>
</dbReference>
<accession>A0AAV2TBL1</accession>
<reference evidence="15" key="1">
    <citation type="submission" date="2024-06" db="EMBL/GenBank/DDBJ databases">
        <authorList>
            <person name="Liu X."/>
            <person name="Lenzi L."/>
            <person name="Haldenby T S."/>
            <person name="Uol C."/>
        </authorList>
    </citation>
    <scope>NUCLEOTIDE SEQUENCE</scope>
</reference>
<evidence type="ECO:0000256" key="13">
    <source>
        <dbReference type="SAM" id="MobiDB-lite"/>
    </source>
</evidence>
<keyword evidence="3" id="KW-0221">Differentiation</keyword>
<keyword evidence="5" id="KW-0805">Transcription regulation</keyword>
<feature type="compositionally biased region" description="Basic and acidic residues" evidence="13">
    <location>
        <begin position="348"/>
        <end position="363"/>
    </location>
</feature>
<keyword evidence="9 11" id="KW-0539">Nucleus</keyword>
<dbReference type="InterPro" id="IPR001356">
    <property type="entry name" value="HD"/>
</dbReference>
<evidence type="ECO:0000256" key="2">
    <source>
        <dbReference type="ARBA" id="ARBA00022473"/>
    </source>
</evidence>
<dbReference type="PANTHER" id="PTHR46799">
    <property type="entry name" value="HOMEOBOX PROTEIN UNC-4 HOMOLOG"/>
    <property type="match status" value="1"/>
</dbReference>
<name>A0AAV2TBL1_CALDB</name>
<evidence type="ECO:0000256" key="10">
    <source>
        <dbReference type="ARBA" id="ARBA00038351"/>
    </source>
</evidence>
<keyword evidence="4" id="KW-0524">Neurogenesis</keyword>
<evidence type="ECO:0000313" key="16">
    <source>
        <dbReference type="Proteomes" id="UP001497525"/>
    </source>
</evidence>
<evidence type="ECO:0000256" key="7">
    <source>
        <dbReference type="ARBA" id="ARBA00023155"/>
    </source>
</evidence>
<dbReference type="GO" id="GO:0007399">
    <property type="term" value="P:nervous system development"/>
    <property type="evidence" value="ECO:0007669"/>
    <property type="project" value="UniProtKB-KW"/>
</dbReference>
<proteinExistence type="inferred from homology"/>
<evidence type="ECO:0000259" key="14">
    <source>
        <dbReference type="PROSITE" id="PS50071"/>
    </source>
</evidence>
<evidence type="ECO:0000256" key="5">
    <source>
        <dbReference type="ARBA" id="ARBA00023015"/>
    </source>
</evidence>
<dbReference type="Proteomes" id="UP001497525">
    <property type="component" value="Unassembled WGS sequence"/>
</dbReference>
<keyword evidence="7 11" id="KW-0371">Homeobox</keyword>
<dbReference type="GO" id="GO:0030154">
    <property type="term" value="P:cell differentiation"/>
    <property type="evidence" value="ECO:0007669"/>
    <property type="project" value="UniProtKB-KW"/>
</dbReference>
<dbReference type="SMART" id="SM00389">
    <property type="entry name" value="HOX"/>
    <property type="match status" value="1"/>
</dbReference>
<feature type="region of interest" description="Disordered" evidence="13">
    <location>
        <begin position="251"/>
        <end position="277"/>
    </location>
</feature>
<dbReference type="Gene3D" id="1.10.10.60">
    <property type="entry name" value="Homeodomain-like"/>
    <property type="match status" value="1"/>
</dbReference>
<dbReference type="Pfam" id="PF00046">
    <property type="entry name" value="Homeodomain"/>
    <property type="match status" value="1"/>
</dbReference>
<evidence type="ECO:0000256" key="3">
    <source>
        <dbReference type="ARBA" id="ARBA00022782"/>
    </source>
</evidence>
<feature type="region of interest" description="Disordered" evidence="13">
    <location>
        <begin position="413"/>
        <end position="444"/>
    </location>
</feature>
<dbReference type="InterPro" id="IPR009057">
    <property type="entry name" value="Homeodomain-like_sf"/>
</dbReference>